<proteinExistence type="predicted"/>
<dbReference type="EMBL" id="CP002431">
    <property type="protein sequence ID" value="ADU64152.1"/>
    <property type="molecule type" value="Genomic_DNA"/>
</dbReference>
<dbReference type="InterPro" id="IPR013785">
    <property type="entry name" value="Aldolase_TIM"/>
</dbReference>
<dbReference type="GO" id="GO:0051536">
    <property type="term" value="F:iron-sulfur cluster binding"/>
    <property type="evidence" value="ECO:0007669"/>
    <property type="project" value="UniProtKB-KW"/>
</dbReference>
<reference evidence="8 9" key="2">
    <citation type="journal article" date="2014" name="Genome Announc.">
        <title>Complete Genome Sequence of the Subsurface, Mesophilic Sulfate-Reducing Bacterium Desulfovibrio aespoeensis Aspo-2.</title>
        <authorList>
            <person name="Pedersen K."/>
            <person name="Bengtsson A."/>
            <person name="Edlund J."/>
            <person name="Rabe L."/>
            <person name="Hazen T."/>
            <person name="Chakraborty R."/>
            <person name="Goodwin L."/>
            <person name="Shapiro N."/>
        </authorList>
    </citation>
    <scope>NUCLEOTIDE SEQUENCE [LARGE SCALE GENOMIC DNA]</scope>
    <source>
        <strain evidence="9">ATCC 700646 / DSM 10631 / Aspo-2</strain>
    </source>
</reference>
<name>E6VR68_PSEA9</name>
<dbReference type="GO" id="GO:0003824">
    <property type="term" value="F:catalytic activity"/>
    <property type="evidence" value="ECO:0007669"/>
    <property type="project" value="InterPro"/>
</dbReference>
<sequence length="464" mass="51261">MTRPAYPNLAWSGGEPGAVRVLGINPWITDFAAFNLWSRPVGLLACLSMVRDAGASIALMDCLDPTWEGVRWPRPGRYGTGHYPKQELEPPKALAFTGRRYSRYGLDRDMVREALAQLDPAPDAVMVSSVMTYWYPGAINALDLARELWPDAVRILGGPYATLCADHAQRHARPDLLVRGSLETPENWAQLWAALGRIAPPLPERAGLNLALDLYNDPGYAPVLGSRGCPFSCDYCASRALYPGFTQSGPGPILALMEAEQARGVRDFAFYDDALLVAPDRWLWPVLDAVSDRWPQVRLHTPNAMHVRRLTPDACGRLKRGGLTTVRLGLETTDFDLRHDVKLTRREWEDGARNLVDAGFDLADIGVYILFGLPGQDLARVEEAVRHVRGFGFRPHLAHYTPIPGSPMFEAARQASPYPIAEEPLFQNNSIWPCVPGGFDWDQAARWKALLQGLPAPGHGTAAD</sequence>
<dbReference type="Pfam" id="PF04055">
    <property type="entry name" value="Radical_SAM"/>
    <property type="match status" value="1"/>
</dbReference>
<dbReference type="InterPro" id="IPR051198">
    <property type="entry name" value="BchE-like"/>
</dbReference>
<reference evidence="9" key="1">
    <citation type="submission" date="2010-12" db="EMBL/GenBank/DDBJ databases">
        <title>Complete sequence of Desulfovibrio aespoeensis Aspo-2.</title>
        <authorList>
            <consortium name="US DOE Joint Genome Institute"/>
            <person name="Lucas S."/>
            <person name="Copeland A."/>
            <person name="Lapidus A."/>
            <person name="Cheng J.-F."/>
            <person name="Goodwin L."/>
            <person name="Pitluck S."/>
            <person name="Chertkov O."/>
            <person name="Misra M."/>
            <person name="Detter J.C."/>
            <person name="Han C."/>
            <person name="Tapia R."/>
            <person name="Land M."/>
            <person name="Hauser L."/>
            <person name="Kyrpides N."/>
            <person name="Ivanova N."/>
            <person name="Ovchinnikova G."/>
            <person name="Pedersen K."/>
            <person name="Jagevall S."/>
            <person name="Hazen T."/>
            <person name="Woyke T."/>
        </authorList>
    </citation>
    <scope>NUCLEOTIDE SEQUENCE [LARGE SCALE GENOMIC DNA]</scope>
    <source>
        <strain evidence="9">ATCC 700646 / DSM 10631 / Aspo-2</strain>
    </source>
</reference>
<dbReference type="KEGG" id="das:Daes_3160"/>
<evidence type="ECO:0000259" key="7">
    <source>
        <dbReference type="PROSITE" id="PS51918"/>
    </source>
</evidence>
<evidence type="ECO:0000256" key="1">
    <source>
        <dbReference type="ARBA" id="ARBA00001966"/>
    </source>
</evidence>
<comment type="cofactor">
    <cofactor evidence="1">
        <name>[4Fe-4S] cluster</name>
        <dbReference type="ChEBI" id="CHEBI:49883"/>
    </cofactor>
</comment>
<dbReference type="PROSITE" id="PS51332">
    <property type="entry name" value="B12_BINDING"/>
    <property type="match status" value="1"/>
</dbReference>
<dbReference type="HOGENOM" id="CLU_021572_4_3_7"/>
<dbReference type="Proteomes" id="UP000002191">
    <property type="component" value="Chromosome"/>
</dbReference>
<dbReference type="InterPro" id="IPR007197">
    <property type="entry name" value="rSAM"/>
</dbReference>
<dbReference type="InterPro" id="IPR006158">
    <property type="entry name" value="Cobalamin-bd"/>
</dbReference>
<keyword evidence="3" id="KW-0479">Metal-binding</keyword>
<keyword evidence="9" id="KW-1185">Reference proteome</keyword>
<evidence type="ECO:0000256" key="2">
    <source>
        <dbReference type="ARBA" id="ARBA00022691"/>
    </source>
</evidence>
<evidence type="ECO:0000256" key="3">
    <source>
        <dbReference type="ARBA" id="ARBA00022723"/>
    </source>
</evidence>
<organism evidence="8 9">
    <name type="scientific">Pseudodesulfovibrio aespoeensis (strain ATCC 700646 / DSM 10631 / Aspo-2)</name>
    <name type="common">Desulfovibrio aespoeensis</name>
    <dbReference type="NCBI Taxonomy" id="643562"/>
    <lineage>
        <taxon>Bacteria</taxon>
        <taxon>Pseudomonadati</taxon>
        <taxon>Thermodesulfobacteriota</taxon>
        <taxon>Desulfovibrionia</taxon>
        <taxon>Desulfovibrionales</taxon>
        <taxon>Desulfovibrionaceae</taxon>
    </lineage>
</organism>
<gene>
    <name evidence="8" type="ordered locus">Daes_3160</name>
</gene>
<dbReference type="SFLD" id="SFLDG01082">
    <property type="entry name" value="B12-binding_domain_containing"/>
    <property type="match status" value="1"/>
</dbReference>
<dbReference type="STRING" id="643562.Daes_3160"/>
<feature type="domain" description="B12-binding" evidence="6">
    <location>
        <begin position="25"/>
        <end position="202"/>
    </location>
</feature>
<evidence type="ECO:0000259" key="6">
    <source>
        <dbReference type="PROSITE" id="PS51332"/>
    </source>
</evidence>
<dbReference type="CDD" id="cd01335">
    <property type="entry name" value="Radical_SAM"/>
    <property type="match status" value="1"/>
</dbReference>
<dbReference type="InterPro" id="IPR006638">
    <property type="entry name" value="Elp3/MiaA/NifB-like_rSAM"/>
</dbReference>
<evidence type="ECO:0000256" key="5">
    <source>
        <dbReference type="ARBA" id="ARBA00023014"/>
    </source>
</evidence>
<dbReference type="PANTHER" id="PTHR43409">
    <property type="entry name" value="ANAEROBIC MAGNESIUM-PROTOPORPHYRIN IX MONOMETHYL ESTER CYCLASE-RELATED"/>
    <property type="match status" value="1"/>
</dbReference>
<keyword evidence="5" id="KW-0411">Iron-sulfur</keyword>
<dbReference type="RefSeq" id="WP_013516053.1">
    <property type="nucleotide sequence ID" value="NC_014844.1"/>
</dbReference>
<dbReference type="SMART" id="SM00729">
    <property type="entry name" value="Elp3"/>
    <property type="match status" value="1"/>
</dbReference>
<dbReference type="PROSITE" id="PS51918">
    <property type="entry name" value="RADICAL_SAM"/>
    <property type="match status" value="1"/>
</dbReference>
<evidence type="ECO:0000313" key="9">
    <source>
        <dbReference type="Proteomes" id="UP000002191"/>
    </source>
</evidence>
<dbReference type="Gene3D" id="3.20.20.70">
    <property type="entry name" value="Aldolase class I"/>
    <property type="match status" value="1"/>
</dbReference>
<dbReference type="GO" id="GO:0046872">
    <property type="term" value="F:metal ion binding"/>
    <property type="evidence" value="ECO:0007669"/>
    <property type="project" value="UniProtKB-KW"/>
</dbReference>
<dbReference type="GO" id="GO:0005829">
    <property type="term" value="C:cytosol"/>
    <property type="evidence" value="ECO:0007669"/>
    <property type="project" value="TreeGrafter"/>
</dbReference>
<dbReference type="eggNOG" id="COG1032">
    <property type="taxonomic scope" value="Bacteria"/>
</dbReference>
<dbReference type="PANTHER" id="PTHR43409:SF15">
    <property type="entry name" value="PUTATIVE-RELATED"/>
    <property type="match status" value="1"/>
</dbReference>
<dbReference type="OrthoDB" id="9804952at2"/>
<feature type="domain" description="Radical SAM core" evidence="7">
    <location>
        <begin position="215"/>
        <end position="440"/>
    </location>
</feature>
<dbReference type="InterPro" id="IPR058240">
    <property type="entry name" value="rSAM_sf"/>
</dbReference>
<dbReference type="GO" id="GO:0031419">
    <property type="term" value="F:cobalamin binding"/>
    <property type="evidence" value="ECO:0007669"/>
    <property type="project" value="InterPro"/>
</dbReference>
<dbReference type="SFLD" id="SFLDS00029">
    <property type="entry name" value="Radical_SAM"/>
    <property type="match status" value="1"/>
</dbReference>
<protein>
    <submittedName>
        <fullName evidence="8">Radical SAM domain protein</fullName>
    </submittedName>
</protein>
<evidence type="ECO:0000313" key="8">
    <source>
        <dbReference type="EMBL" id="ADU64152.1"/>
    </source>
</evidence>
<dbReference type="SUPFAM" id="SSF102114">
    <property type="entry name" value="Radical SAM enzymes"/>
    <property type="match status" value="1"/>
</dbReference>
<keyword evidence="2" id="KW-0949">S-adenosyl-L-methionine</keyword>
<accession>E6VR68</accession>
<evidence type="ECO:0000256" key="4">
    <source>
        <dbReference type="ARBA" id="ARBA00023004"/>
    </source>
</evidence>
<keyword evidence="4" id="KW-0408">Iron</keyword>
<dbReference type="AlphaFoldDB" id="E6VR68"/>